<dbReference type="PANTHER" id="PTHR12281:SF12">
    <property type="entry name" value="DEFECTIVE IN CULLIN NEDDYLATION PROTEIN"/>
    <property type="match status" value="1"/>
</dbReference>
<comment type="caution">
    <text evidence="4">The sequence shown here is derived from an EMBL/GenBank/DDBJ whole genome shotgun (WGS) entry which is preliminary data.</text>
</comment>
<evidence type="ECO:0000313" key="4">
    <source>
        <dbReference type="EMBL" id="KAL0947511.1"/>
    </source>
</evidence>
<gene>
    <name evidence="4" type="ORF">HGRIS_013611</name>
</gene>
<sequence length="340" mass="36826">MPPKRKRAATDSTTEVATKAPATRSSARSKAKAQTSDATIDDSLSKAEEPTTKKAKSARSTRGKKADVGGASEPKQKKRGNVEEPSTSSTKAPSAVTATPAPISFEPYSAARAQSLFTQYADSDDPEVIGPEGFTQLCSDADVPLEGALPLIMAWQLDCKEMAKISKAEWTAGTASLHISSLGPLKLAAVDLEKLLIEGQPPAKKTAGSTGSTKKKPRSDELYDRNAYWVYAQDPIAAFKKLYAFCFALAKPPQARNIDMETATAFWTVLLVPQYPLVADVVEFINEKGTYKGVTKDLWNMMLDFCQTVKPSLEDYEADGAWPTLLDDFVAWKKSKNATS</sequence>
<dbReference type="InterPro" id="IPR042460">
    <property type="entry name" value="DCN1-like_PONY"/>
</dbReference>
<organism evidence="4 5">
    <name type="scientific">Hohenbuehelia grisea</name>
    <dbReference type="NCBI Taxonomy" id="104357"/>
    <lineage>
        <taxon>Eukaryota</taxon>
        <taxon>Fungi</taxon>
        <taxon>Dikarya</taxon>
        <taxon>Basidiomycota</taxon>
        <taxon>Agaricomycotina</taxon>
        <taxon>Agaricomycetes</taxon>
        <taxon>Agaricomycetidae</taxon>
        <taxon>Agaricales</taxon>
        <taxon>Pleurotineae</taxon>
        <taxon>Pleurotaceae</taxon>
        <taxon>Hohenbuehelia</taxon>
    </lineage>
</organism>
<dbReference type="Proteomes" id="UP001556367">
    <property type="component" value="Unassembled WGS sequence"/>
</dbReference>
<dbReference type="Pfam" id="PF03556">
    <property type="entry name" value="Cullin_binding"/>
    <property type="match status" value="1"/>
</dbReference>
<dbReference type="Gene3D" id="1.10.238.200">
    <property type="entry name" value="Cullin, PONY binding domain"/>
    <property type="match status" value="1"/>
</dbReference>
<feature type="domain" description="DCUN1" evidence="3">
    <location>
        <begin position="108"/>
        <end position="334"/>
    </location>
</feature>
<dbReference type="InterPro" id="IPR005176">
    <property type="entry name" value="PONY_dom"/>
</dbReference>
<feature type="compositionally biased region" description="Basic residues" evidence="2">
    <location>
        <begin position="53"/>
        <end position="63"/>
    </location>
</feature>
<evidence type="ECO:0000313" key="5">
    <source>
        <dbReference type="Proteomes" id="UP001556367"/>
    </source>
</evidence>
<dbReference type="PROSITE" id="PS51229">
    <property type="entry name" value="DCUN1"/>
    <property type="match status" value="1"/>
</dbReference>
<accession>A0ABR3IW27</accession>
<name>A0ABR3IW27_9AGAR</name>
<evidence type="ECO:0000259" key="3">
    <source>
        <dbReference type="PROSITE" id="PS51229"/>
    </source>
</evidence>
<feature type="region of interest" description="Disordered" evidence="2">
    <location>
        <begin position="1"/>
        <end position="100"/>
    </location>
</feature>
<proteinExistence type="predicted"/>
<dbReference type="EMBL" id="JASNQZ010000015">
    <property type="protein sequence ID" value="KAL0947511.1"/>
    <property type="molecule type" value="Genomic_DNA"/>
</dbReference>
<feature type="compositionally biased region" description="Low complexity" evidence="2">
    <location>
        <begin position="17"/>
        <end position="36"/>
    </location>
</feature>
<evidence type="ECO:0000256" key="2">
    <source>
        <dbReference type="SAM" id="MobiDB-lite"/>
    </source>
</evidence>
<reference evidence="5" key="1">
    <citation type="submission" date="2024-06" db="EMBL/GenBank/DDBJ databases">
        <title>Multi-omics analyses provide insights into the biosynthesis of the anticancer antibiotic pleurotin in Hohenbuehelia grisea.</title>
        <authorList>
            <person name="Weaver J.A."/>
            <person name="Alberti F."/>
        </authorList>
    </citation>
    <scope>NUCLEOTIDE SEQUENCE [LARGE SCALE GENOMIC DNA]</scope>
    <source>
        <strain evidence="5">T-177</strain>
    </source>
</reference>
<protein>
    <recommendedName>
        <fullName evidence="1">Defective in cullin neddylation protein</fullName>
    </recommendedName>
</protein>
<evidence type="ECO:0000256" key="1">
    <source>
        <dbReference type="RuleBase" id="RU410713"/>
    </source>
</evidence>
<comment type="function">
    <text evidence="1">Neddylation of cullins play an essential role in the regulation of SCF-type complexes activity.</text>
</comment>
<dbReference type="InterPro" id="IPR014764">
    <property type="entry name" value="DCN-prot"/>
</dbReference>
<keyword evidence="5" id="KW-1185">Reference proteome</keyword>
<feature type="compositionally biased region" description="Basic and acidic residues" evidence="2">
    <location>
        <begin position="43"/>
        <end position="52"/>
    </location>
</feature>
<dbReference type="PANTHER" id="PTHR12281">
    <property type="entry name" value="RP42 RELATED"/>
    <property type="match status" value="1"/>
</dbReference>
<dbReference type="Gene3D" id="1.10.238.10">
    <property type="entry name" value="EF-hand"/>
    <property type="match status" value="1"/>
</dbReference>